<dbReference type="Proteomes" id="UP001500305">
    <property type="component" value="Unassembled WGS sequence"/>
</dbReference>
<dbReference type="InterPro" id="IPR016036">
    <property type="entry name" value="Malonyl_transacylase_ACP-bd"/>
</dbReference>
<dbReference type="Pfam" id="PF22621">
    <property type="entry name" value="CurL-like_PKS_C"/>
    <property type="match status" value="1"/>
</dbReference>
<dbReference type="SMART" id="SM00825">
    <property type="entry name" value="PKS_KS"/>
    <property type="match status" value="1"/>
</dbReference>
<dbReference type="Pfam" id="PF00698">
    <property type="entry name" value="Acyl_transf_1"/>
    <property type="match status" value="1"/>
</dbReference>
<dbReference type="InterPro" id="IPR016039">
    <property type="entry name" value="Thiolase-like"/>
</dbReference>
<evidence type="ECO:0000256" key="2">
    <source>
        <dbReference type="ARBA" id="ARBA00023268"/>
    </source>
</evidence>
<dbReference type="InterPro" id="IPR016035">
    <property type="entry name" value="Acyl_Trfase/lysoPLipase"/>
</dbReference>
<keyword evidence="3" id="KW-0012">Acyltransferase</keyword>
<feature type="domain" description="Ketosynthase family 3 (KS3)" evidence="4">
    <location>
        <begin position="1"/>
        <end position="365"/>
    </location>
</feature>
<dbReference type="CDD" id="cd00833">
    <property type="entry name" value="PKS"/>
    <property type="match status" value="1"/>
</dbReference>
<comment type="caution">
    <text evidence="5">The sequence shown here is derived from an EMBL/GenBank/DDBJ whole genome shotgun (WGS) entry which is preliminary data.</text>
</comment>
<evidence type="ECO:0000313" key="5">
    <source>
        <dbReference type="EMBL" id="GAA2268784.1"/>
    </source>
</evidence>
<dbReference type="InterPro" id="IPR020841">
    <property type="entry name" value="PKS_Beta-ketoAc_synthase_dom"/>
</dbReference>
<dbReference type="PANTHER" id="PTHR43775">
    <property type="entry name" value="FATTY ACID SYNTHASE"/>
    <property type="match status" value="1"/>
</dbReference>
<proteinExistence type="predicted"/>
<dbReference type="EMBL" id="BAAATR010000037">
    <property type="protein sequence ID" value="GAA2268784.1"/>
    <property type="molecule type" value="Genomic_DNA"/>
</dbReference>
<dbReference type="SUPFAM" id="SSF53901">
    <property type="entry name" value="Thiolase-like"/>
    <property type="match status" value="2"/>
</dbReference>
<organism evidence="5 6">
    <name type="scientific">Kitasatospora cystarginea</name>
    <dbReference type="NCBI Taxonomy" id="58350"/>
    <lineage>
        <taxon>Bacteria</taxon>
        <taxon>Bacillati</taxon>
        <taxon>Actinomycetota</taxon>
        <taxon>Actinomycetes</taxon>
        <taxon>Kitasatosporales</taxon>
        <taxon>Streptomycetaceae</taxon>
        <taxon>Kitasatospora</taxon>
    </lineage>
</organism>
<keyword evidence="2" id="KW-0511">Multifunctional enzyme</keyword>
<gene>
    <name evidence="5" type="ORF">GCM10010430_62750</name>
</gene>
<evidence type="ECO:0000256" key="3">
    <source>
        <dbReference type="ARBA" id="ARBA00023315"/>
    </source>
</evidence>
<dbReference type="SUPFAM" id="SSF52151">
    <property type="entry name" value="FabD/lysophospholipase-like"/>
    <property type="match status" value="1"/>
</dbReference>
<protein>
    <recommendedName>
        <fullName evidence="4">Ketosynthase family 3 (KS3) domain-containing protein</fullName>
    </recommendedName>
</protein>
<sequence>MTEYDPADGGAEIAIVGVAARFGPAADVEAFRGQPRTAAGPDLALDDPYAFDNTFFGISPREAVIMDPQQRILLECAYHALEDAGVQVAADDLVVGIYAGGASTSHAARLRARADRLVHVDDREIRAATGADFLASRAAYKLGLTGPAVSVQAAGATALVAVHTAVQGLLGGECDLALAGAVTVQVAQDGGGAGGCGIVVLKPLQAALEDGDRIYGVVRATAVGTAGRGEQPEAARARIARDARAVGGVSAESVLIRDLPAAGADLTDTAPVTAALIESVLAVQDGGPPGGADGWPAEDGCRRVGLSAAGPFGGHAHAIVEQAPAGRAGADRRSAPAGEGWQLLPFSAKSAAGLDDLSARLGRHLGGVGDAELPDAAWTLQTGRTAHPHRRYVVARTAAEAVEELETAKAPGRAARKTRREAPPVVFTFPGNGGQHLGMTRELYRTDARFRVDIDACSEHVLAEQGLDPRRLVDPAPDDEERVRKELALGIIAQTGVFVVEYALARAFARWGVRPSAVVGHSLGAYAAACVAGVFSFPDAIKLVGKRTELLAGLKPGAMAAVRLPEADLLPLLPEGVGIGAISGPDQVSVSGPKDLVEQFVEEAAAAGHEVRLLKIPGAGHSSLVDPVLDEFEAFVAGIELNEPSVPVISDTTGTWVEPARIATPGYWRDHMRRTVRYHEVLDTLAAIPHSVLVECGPGTSLSSLARRHPQLREEHEILQALPHPTDPTSDVKILLAALGGLWAAGADVAWPELHAPQTPRKTAVPGYPFRRTAFPVPAN</sequence>
<dbReference type="InterPro" id="IPR014030">
    <property type="entry name" value="Ketoacyl_synth_N"/>
</dbReference>
<keyword evidence="1" id="KW-0808">Transferase</keyword>
<dbReference type="SUPFAM" id="SSF55048">
    <property type="entry name" value="Probable ACP-binding domain of malonyl-CoA ACP transacylase"/>
    <property type="match status" value="1"/>
</dbReference>
<dbReference type="Pfam" id="PF00109">
    <property type="entry name" value="ketoacyl-synt"/>
    <property type="match status" value="1"/>
</dbReference>
<evidence type="ECO:0000259" key="4">
    <source>
        <dbReference type="PROSITE" id="PS52004"/>
    </source>
</evidence>
<evidence type="ECO:0000313" key="6">
    <source>
        <dbReference type="Proteomes" id="UP001500305"/>
    </source>
</evidence>
<dbReference type="Gene3D" id="3.30.70.3290">
    <property type="match status" value="1"/>
</dbReference>
<dbReference type="PANTHER" id="PTHR43775:SF51">
    <property type="entry name" value="INACTIVE PHENOLPHTHIOCEROL SYNTHESIS POLYKETIDE SYNTHASE TYPE I PKS1-RELATED"/>
    <property type="match status" value="1"/>
</dbReference>
<dbReference type="InterPro" id="IPR001227">
    <property type="entry name" value="Ac_transferase_dom_sf"/>
</dbReference>
<dbReference type="InterPro" id="IPR050091">
    <property type="entry name" value="PKS_NRPS_Biosynth_Enz"/>
</dbReference>
<evidence type="ECO:0000256" key="1">
    <source>
        <dbReference type="ARBA" id="ARBA00022679"/>
    </source>
</evidence>
<dbReference type="Gene3D" id="3.30.70.250">
    <property type="entry name" value="Malonyl-CoA ACP transacylase, ACP-binding"/>
    <property type="match status" value="1"/>
</dbReference>
<dbReference type="Gene3D" id="3.40.366.10">
    <property type="entry name" value="Malonyl-Coenzyme A Acyl Carrier Protein, domain 2"/>
    <property type="match status" value="1"/>
</dbReference>
<reference evidence="5 6" key="1">
    <citation type="journal article" date="2019" name="Int. J. Syst. Evol. Microbiol.">
        <title>The Global Catalogue of Microorganisms (GCM) 10K type strain sequencing project: providing services to taxonomists for standard genome sequencing and annotation.</title>
        <authorList>
            <consortium name="The Broad Institute Genomics Platform"/>
            <consortium name="The Broad Institute Genome Sequencing Center for Infectious Disease"/>
            <person name="Wu L."/>
            <person name="Ma J."/>
        </authorList>
    </citation>
    <scope>NUCLEOTIDE SEQUENCE [LARGE SCALE GENOMIC DNA]</scope>
    <source>
        <strain evidence="5 6">JCM 7356</strain>
    </source>
</reference>
<accession>A0ABN3ESW4</accession>
<dbReference type="Gene3D" id="3.40.47.10">
    <property type="match status" value="2"/>
</dbReference>
<dbReference type="RefSeq" id="WP_344639919.1">
    <property type="nucleotide sequence ID" value="NZ_BAAATR010000037.1"/>
</dbReference>
<name>A0ABN3ESW4_9ACTN</name>
<keyword evidence="6" id="KW-1185">Reference proteome</keyword>
<dbReference type="InterPro" id="IPR014043">
    <property type="entry name" value="Acyl_transferase_dom"/>
</dbReference>
<dbReference type="PROSITE" id="PS52004">
    <property type="entry name" value="KS3_2"/>
    <property type="match status" value="1"/>
</dbReference>
<dbReference type="SMART" id="SM00827">
    <property type="entry name" value="PKS_AT"/>
    <property type="match status" value="1"/>
</dbReference>